<dbReference type="STRING" id="394193.SAMN04489732_101819"/>
<evidence type="ECO:0000313" key="3">
    <source>
        <dbReference type="EMBL" id="SEO66470.1"/>
    </source>
</evidence>
<dbReference type="Gene3D" id="1.10.630.10">
    <property type="entry name" value="Cytochrome P450"/>
    <property type="match status" value="1"/>
</dbReference>
<dbReference type="GO" id="GO:0016705">
    <property type="term" value="F:oxidoreductase activity, acting on paired donors, with incorporation or reduction of molecular oxygen"/>
    <property type="evidence" value="ECO:0007669"/>
    <property type="project" value="InterPro"/>
</dbReference>
<keyword evidence="2" id="KW-0349">Heme</keyword>
<dbReference type="SUPFAM" id="SSF48264">
    <property type="entry name" value="Cytochrome P450"/>
    <property type="match status" value="1"/>
</dbReference>
<dbReference type="RefSeq" id="WP_091612475.1">
    <property type="nucleotide sequence ID" value="NZ_FOEF01000001.1"/>
</dbReference>
<keyword evidence="4" id="KW-1185">Reference proteome</keyword>
<accession>A0A1H8RJA1</accession>
<dbReference type="PRINTS" id="PR00359">
    <property type="entry name" value="BP450"/>
</dbReference>
<dbReference type="InterPro" id="IPR001128">
    <property type="entry name" value="Cyt_P450"/>
</dbReference>
<dbReference type="InterPro" id="IPR036396">
    <property type="entry name" value="Cyt_P450_sf"/>
</dbReference>
<dbReference type="Pfam" id="PF00067">
    <property type="entry name" value="p450"/>
    <property type="match status" value="2"/>
</dbReference>
<gene>
    <name evidence="3" type="ORF">SAMN04489732_101819</name>
</gene>
<dbReference type="PANTHER" id="PTHR46696">
    <property type="entry name" value="P450, PUTATIVE (EUROFUNG)-RELATED"/>
    <property type="match status" value="1"/>
</dbReference>
<dbReference type="PROSITE" id="PS00086">
    <property type="entry name" value="CYTOCHROME_P450"/>
    <property type="match status" value="1"/>
</dbReference>
<dbReference type="GO" id="GO:0004497">
    <property type="term" value="F:monooxygenase activity"/>
    <property type="evidence" value="ECO:0007669"/>
    <property type="project" value="UniProtKB-KW"/>
</dbReference>
<keyword evidence="2" id="KW-0479">Metal-binding</keyword>
<evidence type="ECO:0000256" key="2">
    <source>
        <dbReference type="RuleBase" id="RU000461"/>
    </source>
</evidence>
<dbReference type="InterPro" id="IPR002397">
    <property type="entry name" value="Cyt_P450_B"/>
</dbReference>
<dbReference type="PANTHER" id="PTHR46696:SF6">
    <property type="entry name" value="P450, PUTATIVE (EUROFUNG)-RELATED"/>
    <property type="match status" value="1"/>
</dbReference>
<sequence length="430" mass="45602">MDELTKAALRFIGDPKSQPVGDNGLFARLAEEKPVIHAGSVWIVSRHDLVGKIARHPAGALRMPDEWSATRQLDEATSRVLDGLLPIQPPADHQRLRRLVAGQFSAKSVAGLRGAVQEIVAELLAEPLRHGECEFVGDVCGPLPVYTTAALLGLPPADRHQVLGWASAINSAVVNEVTGRLGGRYGAPGSTAATGLAEVVGYINDLAARRGDGTDLISRLARASSEEDGRLSHDELVSMVLMLFMTGIDTVGSALANVVLALRKHPDAWRRVVADPSLAAAAYVEGIRLHPPLPLMSRIAEDDIDLDGVTIPRGSTVLLMYGAANLDPAVFTRPLDFDLDRTEARHLAFGHGPHYCLGASLAVLQGETVLAALAAHAPDFRLAGQDIRRRDEMAFHSPASLRLVLPETEPMASAVAAPAGSCPFGAGGRP</sequence>
<dbReference type="EMBL" id="FOEF01000001">
    <property type="protein sequence ID" value="SEO66470.1"/>
    <property type="molecule type" value="Genomic_DNA"/>
</dbReference>
<proteinExistence type="inferred from homology"/>
<dbReference type="InterPro" id="IPR017972">
    <property type="entry name" value="Cyt_P450_CS"/>
</dbReference>
<dbReference type="GO" id="GO:0005506">
    <property type="term" value="F:iron ion binding"/>
    <property type="evidence" value="ECO:0007669"/>
    <property type="project" value="InterPro"/>
</dbReference>
<protein>
    <submittedName>
        <fullName evidence="3">Cytochrome P450</fullName>
    </submittedName>
</protein>
<evidence type="ECO:0000313" key="4">
    <source>
        <dbReference type="Proteomes" id="UP000198582"/>
    </source>
</evidence>
<keyword evidence="2" id="KW-0408">Iron</keyword>
<organism evidence="3 4">
    <name type="scientific">Amycolatopsis saalfeldensis</name>
    <dbReference type="NCBI Taxonomy" id="394193"/>
    <lineage>
        <taxon>Bacteria</taxon>
        <taxon>Bacillati</taxon>
        <taxon>Actinomycetota</taxon>
        <taxon>Actinomycetes</taxon>
        <taxon>Pseudonocardiales</taxon>
        <taxon>Pseudonocardiaceae</taxon>
        <taxon>Amycolatopsis</taxon>
    </lineage>
</organism>
<dbReference type="AlphaFoldDB" id="A0A1H8RJA1"/>
<comment type="similarity">
    <text evidence="1 2">Belongs to the cytochrome P450 family.</text>
</comment>
<evidence type="ECO:0000256" key="1">
    <source>
        <dbReference type="ARBA" id="ARBA00010617"/>
    </source>
</evidence>
<dbReference type="GO" id="GO:0020037">
    <property type="term" value="F:heme binding"/>
    <property type="evidence" value="ECO:0007669"/>
    <property type="project" value="InterPro"/>
</dbReference>
<keyword evidence="2" id="KW-0560">Oxidoreductase</keyword>
<name>A0A1H8RJA1_9PSEU</name>
<dbReference type="OrthoDB" id="3590484at2"/>
<dbReference type="Proteomes" id="UP000198582">
    <property type="component" value="Unassembled WGS sequence"/>
</dbReference>
<keyword evidence="2" id="KW-0503">Monooxygenase</keyword>
<reference evidence="3 4" key="1">
    <citation type="submission" date="2016-10" db="EMBL/GenBank/DDBJ databases">
        <authorList>
            <person name="de Groot N.N."/>
        </authorList>
    </citation>
    <scope>NUCLEOTIDE SEQUENCE [LARGE SCALE GENOMIC DNA]</scope>
    <source>
        <strain evidence="3 4">DSM 44993</strain>
    </source>
</reference>